<dbReference type="eggNOG" id="COG1028">
    <property type="taxonomic scope" value="Bacteria"/>
</dbReference>
<dbReference type="AlphaFoldDB" id="A0A095Y810"/>
<reference evidence="3 4" key="1">
    <citation type="submission" date="2014-07" db="EMBL/GenBank/DDBJ databases">
        <authorList>
            <person name="McCorrison J."/>
            <person name="Sanka R."/>
            <person name="Torralba M."/>
            <person name="Gillis M."/>
            <person name="Haft D.H."/>
            <person name="Methe B."/>
            <person name="Sutton G."/>
            <person name="Nelson K.E."/>
        </authorList>
    </citation>
    <scope>NUCLEOTIDE SEQUENCE [LARGE SCALE GENOMIC DNA]</scope>
    <source>
        <strain evidence="3 4">DNF00450</strain>
    </source>
</reference>
<comment type="similarity">
    <text evidence="1">Belongs to the short-chain dehydrogenases/reductases (SDR) family.</text>
</comment>
<dbReference type="NCBIfam" id="NF005559">
    <property type="entry name" value="PRK07231.1"/>
    <property type="match status" value="1"/>
</dbReference>
<sequence length="256" mass="26077">MVTHDFEGKVALVTGGTRGIGNATARMLAEGGAKVAITSRKAEAAEAAAAELADITGGTVIGLAAHAGEPEAADEACARVRAEFGGLDILINNAGTNPAYGPVAKQERSALEKTFAINALAPMNWVRAALAHGLGERPGAAVVNVASIGGWTVEDGLGTYNASKAALLHVTKQLSRELAPAVRVNSVSPGVVRTKLAEALWREHEKAVAAGTPLGRIGEPDDVADVICFLAGDGARWMTGTDVVVDGGQLVGTPVM</sequence>
<name>A0A095Y810_9CORY</name>
<dbReference type="PANTHER" id="PTHR43943">
    <property type="entry name" value="DEHYDROGENASE/REDUCTASE (SDR FAMILY) MEMBER 4"/>
    <property type="match status" value="1"/>
</dbReference>
<dbReference type="PRINTS" id="PR00080">
    <property type="entry name" value="SDRFAMILY"/>
</dbReference>
<dbReference type="PANTHER" id="PTHR43943:SF2">
    <property type="entry name" value="DEHYDROGENASE_REDUCTASE 4"/>
    <property type="match status" value="1"/>
</dbReference>
<dbReference type="EMBL" id="JRNE01000022">
    <property type="protein sequence ID" value="KGF18368.1"/>
    <property type="molecule type" value="Genomic_DNA"/>
</dbReference>
<evidence type="ECO:0000313" key="4">
    <source>
        <dbReference type="Proteomes" id="UP000029548"/>
    </source>
</evidence>
<dbReference type="Proteomes" id="UP000029548">
    <property type="component" value="Unassembled WGS sequence"/>
</dbReference>
<accession>A0A095Y810</accession>
<dbReference type="InterPro" id="IPR002347">
    <property type="entry name" value="SDR_fam"/>
</dbReference>
<comment type="caution">
    <text evidence="3">The sequence shown here is derived from an EMBL/GenBank/DDBJ whole genome shotgun (WGS) entry which is preliminary data.</text>
</comment>
<organism evidence="3 4">
    <name type="scientific">Corynebacterium freneyi DNF00450</name>
    <dbReference type="NCBI Taxonomy" id="1287475"/>
    <lineage>
        <taxon>Bacteria</taxon>
        <taxon>Bacillati</taxon>
        <taxon>Actinomycetota</taxon>
        <taxon>Actinomycetes</taxon>
        <taxon>Mycobacteriales</taxon>
        <taxon>Corynebacteriaceae</taxon>
        <taxon>Corynebacterium</taxon>
    </lineage>
</organism>
<dbReference type="PRINTS" id="PR00081">
    <property type="entry name" value="GDHRDH"/>
</dbReference>
<evidence type="ECO:0000313" key="3">
    <source>
        <dbReference type="EMBL" id="KGF18368.1"/>
    </source>
</evidence>
<dbReference type="PROSITE" id="PS00061">
    <property type="entry name" value="ADH_SHORT"/>
    <property type="match status" value="1"/>
</dbReference>
<protein>
    <submittedName>
        <fullName evidence="3">3-ketoacyl-ACP reductase</fullName>
    </submittedName>
</protein>
<evidence type="ECO:0000256" key="1">
    <source>
        <dbReference type="ARBA" id="ARBA00006484"/>
    </source>
</evidence>
<dbReference type="Gene3D" id="3.40.50.720">
    <property type="entry name" value="NAD(P)-binding Rossmann-like Domain"/>
    <property type="match status" value="1"/>
</dbReference>
<dbReference type="RefSeq" id="WP_035120157.1">
    <property type="nucleotide sequence ID" value="NZ_JRNE01000022.1"/>
</dbReference>
<dbReference type="SUPFAM" id="SSF51735">
    <property type="entry name" value="NAD(P)-binding Rossmann-fold domains"/>
    <property type="match status" value="1"/>
</dbReference>
<dbReference type="InterPro" id="IPR020904">
    <property type="entry name" value="Sc_DH/Rdtase_CS"/>
</dbReference>
<dbReference type="GO" id="GO:0016491">
    <property type="term" value="F:oxidoreductase activity"/>
    <property type="evidence" value="ECO:0007669"/>
    <property type="project" value="UniProtKB-KW"/>
</dbReference>
<dbReference type="Pfam" id="PF13561">
    <property type="entry name" value="adh_short_C2"/>
    <property type="match status" value="1"/>
</dbReference>
<dbReference type="FunFam" id="3.40.50.720:FF:000084">
    <property type="entry name" value="Short-chain dehydrogenase reductase"/>
    <property type="match status" value="1"/>
</dbReference>
<dbReference type="InterPro" id="IPR036291">
    <property type="entry name" value="NAD(P)-bd_dom_sf"/>
</dbReference>
<evidence type="ECO:0000256" key="2">
    <source>
        <dbReference type="ARBA" id="ARBA00023002"/>
    </source>
</evidence>
<dbReference type="CDD" id="cd05233">
    <property type="entry name" value="SDR_c"/>
    <property type="match status" value="1"/>
</dbReference>
<proteinExistence type="inferred from homology"/>
<keyword evidence="2" id="KW-0560">Oxidoreductase</keyword>
<gene>
    <name evidence="3" type="ORF">HMPREF1650_01735</name>
</gene>